<gene>
    <name evidence="1" type="ORF">SVUK_LOCUS19248</name>
</gene>
<name>A0A3P7JF73_STRVU</name>
<keyword evidence="2" id="KW-1185">Reference proteome</keyword>
<organism evidence="1 2">
    <name type="scientific">Strongylus vulgaris</name>
    <name type="common">Blood worm</name>
    <dbReference type="NCBI Taxonomy" id="40348"/>
    <lineage>
        <taxon>Eukaryota</taxon>
        <taxon>Metazoa</taxon>
        <taxon>Ecdysozoa</taxon>
        <taxon>Nematoda</taxon>
        <taxon>Chromadorea</taxon>
        <taxon>Rhabditida</taxon>
        <taxon>Rhabditina</taxon>
        <taxon>Rhabditomorpha</taxon>
        <taxon>Strongyloidea</taxon>
        <taxon>Strongylidae</taxon>
        <taxon>Strongylus</taxon>
    </lineage>
</organism>
<proteinExistence type="predicted"/>
<dbReference type="EMBL" id="UYYB01128726">
    <property type="protein sequence ID" value="VDM84250.1"/>
    <property type="molecule type" value="Genomic_DNA"/>
</dbReference>
<evidence type="ECO:0000313" key="1">
    <source>
        <dbReference type="EMBL" id="VDM84250.1"/>
    </source>
</evidence>
<evidence type="ECO:0000313" key="2">
    <source>
        <dbReference type="Proteomes" id="UP000270094"/>
    </source>
</evidence>
<reference evidence="1 2" key="1">
    <citation type="submission" date="2018-11" db="EMBL/GenBank/DDBJ databases">
        <authorList>
            <consortium name="Pathogen Informatics"/>
        </authorList>
    </citation>
    <scope>NUCLEOTIDE SEQUENCE [LARGE SCALE GENOMIC DNA]</scope>
</reference>
<accession>A0A3P7JF73</accession>
<protein>
    <submittedName>
        <fullName evidence="1">Uncharacterized protein</fullName>
    </submittedName>
</protein>
<dbReference type="Proteomes" id="UP000270094">
    <property type="component" value="Unassembled WGS sequence"/>
</dbReference>
<dbReference type="AlphaFoldDB" id="A0A3P7JF73"/>
<sequence>MEECRVWIWHLFKMATGGTLSSTRPAESLLDHFKEQAIMSMPLCFICYNPRIWKNQLNLGTRRMFSSISWPMSIERLSRIIYL</sequence>